<keyword evidence="2" id="KW-1133">Transmembrane helix</keyword>
<feature type="region of interest" description="Disordered" evidence="1">
    <location>
        <begin position="44"/>
        <end position="99"/>
    </location>
</feature>
<evidence type="ECO:0000256" key="1">
    <source>
        <dbReference type="SAM" id="MobiDB-lite"/>
    </source>
</evidence>
<proteinExistence type="predicted"/>
<evidence type="ECO:0000256" key="2">
    <source>
        <dbReference type="SAM" id="Phobius"/>
    </source>
</evidence>
<name>A0A1F7G8P6_9BACT</name>
<comment type="caution">
    <text evidence="3">The sequence shown here is derived from an EMBL/GenBank/DDBJ whole genome shotgun (WGS) entry which is preliminary data.</text>
</comment>
<organism evidence="3 4">
    <name type="scientific">Candidatus Roizmanbacteria bacterium RIFCSPHIGHO2_01_FULL_39_12b</name>
    <dbReference type="NCBI Taxonomy" id="1802030"/>
    <lineage>
        <taxon>Bacteria</taxon>
        <taxon>Candidatus Roizmaniibacteriota</taxon>
    </lineage>
</organism>
<accession>A0A1F7G8P6</accession>
<keyword evidence="2" id="KW-0472">Membrane</keyword>
<dbReference type="Proteomes" id="UP000178372">
    <property type="component" value="Unassembled WGS sequence"/>
</dbReference>
<reference evidence="3 4" key="1">
    <citation type="journal article" date="2016" name="Nat. Commun.">
        <title>Thousands of microbial genomes shed light on interconnected biogeochemical processes in an aquifer system.</title>
        <authorList>
            <person name="Anantharaman K."/>
            <person name="Brown C.T."/>
            <person name="Hug L.A."/>
            <person name="Sharon I."/>
            <person name="Castelle C.J."/>
            <person name="Probst A.J."/>
            <person name="Thomas B.C."/>
            <person name="Singh A."/>
            <person name="Wilkins M.J."/>
            <person name="Karaoz U."/>
            <person name="Brodie E.L."/>
            <person name="Williams K.H."/>
            <person name="Hubbard S.S."/>
            <person name="Banfield J.F."/>
        </authorList>
    </citation>
    <scope>NUCLEOTIDE SEQUENCE [LARGE SCALE GENOMIC DNA]</scope>
</reference>
<dbReference type="AlphaFoldDB" id="A0A1F7G8P6"/>
<protein>
    <submittedName>
        <fullName evidence="3">Uncharacterized protein</fullName>
    </submittedName>
</protein>
<evidence type="ECO:0000313" key="3">
    <source>
        <dbReference type="EMBL" id="OGK15206.1"/>
    </source>
</evidence>
<feature type="compositionally biased region" description="Low complexity" evidence="1">
    <location>
        <begin position="84"/>
        <end position="93"/>
    </location>
</feature>
<sequence length="121" mass="12976">MDSTNRVLALFVGLFVVILIVGVGLSRLAKNKKPFTGSLGKIFTSSKITPTPTRKPDRITIVTSPTDSVSYDKRPKKDTSGNETYSTTSTPSSIPDTGAETLPLIGFVLGTGIYLIKRSRA</sequence>
<dbReference type="EMBL" id="MFZF01000033">
    <property type="protein sequence ID" value="OGK15206.1"/>
    <property type="molecule type" value="Genomic_DNA"/>
</dbReference>
<evidence type="ECO:0000313" key="4">
    <source>
        <dbReference type="Proteomes" id="UP000178372"/>
    </source>
</evidence>
<gene>
    <name evidence="3" type="ORF">A2690_00310</name>
</gene>
<feature type="compositionally biased region" description="Basic and acidic residues" evidence="1">
    <location>
        <begin position="70"/>
        <end position="80"/>
    </location>
</feature>
<keyword evidence="2" id="KW-0812">Transmembrane</keyword>
<feature type="transmembrane region" description="Helical" evidence="2">
    <location>
        <begin position="6"/>
        <end position="25"/>
    </location>
</feature>